<keyword evidence="6 10" id="KW-0808">Transferase</keyword>
<dbReference type="EMBL" id="WHWB01033510">
    <property type="protein sequence ID" value="KAJ7419386.1"/>
    <property type="molecule type" value="Genomic_DNA"/>
</dbReference>
<keyword evidence="5" id="KW-0328">Glycosyltransferase</keyword>
<gene>
    <name evidence="10" type="ORF">WISP_54229</name>
</gene>
<dbReference type="SUPFAM" id="SSF63748">
    <property type="entry name" value="Tudor/PWWP/MBT"/>
    <property type="match status" value="1"/>
</dbReference>
<dbReference type="PANTHER" id="PTHR12867:SF6">
    <property type="entry name" value="N-ACETYLGLUCOSAMINYLDIPHOSPHODOLICHOL N-ACETYLGLUCOSAMINYLTRANSFERASE"/>
    <property type="match status" value="1"/>
</dbReference>
<evidence type="ECO:0000256" key="5">
    <source>
        <dbReference type="ARBA" id="ARBA00022676"/>
    </source>
</evidence>
<feature type="compositionally biased region" description="Polar residues" evidence="8">
    <location>
        <begin position="439"/>
        <end position="450"/>
    </location>
</feature>
<dbReference type="Gene3D" id="3.40.50.2000">
    <property type="entry name" value="Glycogen Phosphorylase B"/>
    <property type="match status" value="1"/>
</dbReference>
<organism evidence="10 11">
    <name type="scientific">Willisornis vidua</name>
    <name type="common">Xingu scale-backed antbird</name>
    <dbReference type="NCBI Taxonomy" id="1566151"/>
    <lineage>
        <taxon>Eukaryota</taxon>
        <taxon>Metazoa</taxon>
        <taxon>Chordata</taxon>
        <taxon>Craniata</taxon>
        <taxon>Vertebrata</taxon>
        <taxon>Euteleostomi</taxon>
        <taxon>Archelosauria</taxon>
        <taxon>Archosauria</taxon>
        <taxon>Dinosauria</taxon>
        <taxon>Saurischia</taxon>
        <taxon>Theropoda</taxon>
        <taxon>Coelurosauria</taxon>
        <taxon>Aves</taxon>
        <taxon>Neognathae</taxon>
        <taxon>Neoaves</taxon>
        <taxon>Telluraves</taxon>
        <taxon>Australaves</taxon>
        <taxon>Passeriformes</taxon>
        <taxon>Thamnophilidae</taxon>
        <taxon>Willisornis</taxon>
    </lineage>
</organism>
<evidence type="ECO:0000256" key="3">
    <source>
        <dbReference type="ARBA" id="ARBA00012614"/>
    </source>
</evidence>
<keyword evidence="7" id="KW-0256">Endoplasmic reticulum</keyword>
<comment type="caution">
    <text evidence="10">The sequence shown here is derived from an EMBL/GenBank/DDBJ whole genome shotgun (WGS) entry which is preliminary data.</text>
</comment>
<dbReference type="InterPro" id="IPR039042">
    <property type="entry name" value="Alg13-like"/>
</dbReference>
<evidence type="ECO:0000256" key="6">
    <source>
        <dbReference type="ARBA" id="ARBA00022679"/>
    </source>
</evidence>
<evidence type="ECO:0000256" key="4">
    <source>
        <dbReference type="ARBA" id="ARBA00017468"/>
    </source>
</evidence>
<evidence type="ECO:0000256" key="8">
    <source>
        <dbReference type="SAM" id="MobiDB-lite"/>
    </source>
</evidence>
<evidence type="ECO:0000313" key="10">
    <source>
        <dbReference type="EMBL" id="KAJ7419386.1"/>
    </source>
</evidence>
<dbReference type="EC" id="2.4.1.141" evidence="3"/>
<evidence type="ECO:0000256" key="7">
    <source>
        <dbReference type="ARBA" id="ARBA00022824"/>
    </source>
</evidence>
<comment type="subcellular location">
    <subcellularLocation>
        <location evidence="1">Endoplasmic reticulum</location>
    </subcellularLocation>
</comment>
<name>A0ABQ9DIH1_9PASS</name>
<dbReference type="Pfam" id="PF04101">
    <property type="entry name" value="Glyco_tran_28_C"/>
    <property type="match status" value="1"/>
</dbReference>
<feature type="domain" description="Tudor" evidence="9">
    <location>
        <begin position="203"/>
        <end position="263"/>
    </location>
</feature>
<reference evidence="10" key="1">
    <citation type="submission" date="2019-10" db="EMBL/GenBank/DDBJ databases">
        <authorList>
            <person name="Soares A.E.R."/>
            <person name="Aleixo A."/>
            <person name="Schneider P."/>
            <person name="Miyaki C.Y."/>
            <person name="Schneider M.P."/>
            <person name="Mello C."/>
            <person name="Vasconcelos A.T.R."/>
        </authorList>
    </citation>
    <scope>NUCLEOTIDE SEQUENCE</scope>
    <source>
        <tissue evidence="10">Muscle</tissue>
    </source>
</reference>
<evidence type="ECO:0000256" key="1">
    <source>
        <dbReference type="ARBA" id="ARBA00004240"/>
    </source>
</evidence>
<dbReference type="PANTHER" id="PTHR12867">
    <property type="entry name" value="GLYCOSYL TRANSFERASE-RELATED"/>
    <property type="match status" value="1"/>
</dbReference>
<comment type="similarity">
    <text evidence="2">Belongs to the glycosyltransferase 28 family.</text>
</comment>
<dbReference type="GO" id="GO:0016740">
    <property type="term" value="F:transferase activity"/>
    <property type="evidence" value="ECO:0007669"/>
    <property type="project" value="UniProtKB-KW"/>
</dbReference>
<dbReference type="InterPro" id="IPR002999">
    <property type="entry name" value="Tudor"/>
</dbReference>
<evidence type="ECO:0000256" key="2">
    <source>
        <dbReference type="ARBA" id="ARBA00006962"/>
    </source>
</evidence>
<dbReference type="PROSITE" id="PS50304">
    <property type="entry name" value="TUDOR"/>
    <property type="match status" value="1"/>
</dbReference>
<dbReference type="InterPro" id="IPR007235">
    <property type="entry name" value="Glyco_trans_28_C"/>
</dbReference>
<dbReference type="SUPFAM" id="SSF53756">
    <property type="entry name" value="UDP-Glycosyltransferase/glycogen phosphorylase"/>
    <property type="match status" value="1"/>
</dbReference>
<protein>
    <recommendedName>
        <fullName evidence="4">UDP-N-acetylglucosamine transferase subunit ALG13</fullName>
        <ecNumber evidence="3">2.4.1.141</ecNumber>
    </recommendedName>
</protein>
<feature type="region of interest" description="Disordered" evidence="8">
    <location>
        <begin position="439"/>
        <end position="463"/>
    </location>
</feature>
<evidence type="ECO:0000313" key="11">
    <source>
        <dbReference type="Proteomes" id="UP001145742"/>
    </source>
</evidence>
<dbReference type="Proteomes" id="UP001145742">
    <property type="component" value="Unassembled WGS sequence"/>
</dbReference>
<proteinExistence type="inferred from homology"/>
<dbReference type="CDD" id="cd20447">
    <property type="entry name" value="Tudor_TDRD13"/>
    <property type="match status" value="1"/>
</dbReference>
<keyword evidence="11" id="KW-1185">Reference proteome</keyword>
<evidence type="ECO:0000259" key="9">
    <source>
        <dbReference type="PROSITE" id="PS50304"/>
    </source>
</evidence>
<sequence length="622" mass="68227">MGSVFVTVGTTSFDELIATARSPPALQVLQSRGYHRLVLQVGRGALPAPLPRGTQALEVQEFRFKDSLAEDLQSADLVISHAGAGSCLEALEKGKPLIVVINDKLMNNHQLELAKQLHREGHVLCCNCRRDFVLYRHPGKAPTCATDNGFEDKPSENPPKMPVPYKVLKSLDPSIYRNVEFDVWLESRKELQKTDYMVFAGRQYYLGDKCQVCLEPGERYYNAHIQEVGQDGNTLTVFVEELAEKHTVPLANLKPVTQVAPVLAWNVAHNRRGGAYQKITGGHFSGIEMDMKSRKRMLKKVRGKEIFMTVAYSRGQPLLPPRLQHGAPSGHCPPAHCPQGAASMAPYKPFHQQNPQRHYRGFGLPSSYSCSRRQMLGENKERQFGFVAGNGEEPQGPEESGTFCEMEGENDTAFPTLPSQSNPAPIGHSPAGFWVARRSQNSVSPSKQTLNSSEEEEETNENGKFPEECIYAPPAVSSVPFPTYSALLPPVSEVGEAGAVLPAYSCDPSGSDLPRDTKVLRYYFNLGLQRMADKYCEGTFQAAEPPPLSYGPVYYPVVSDPFSQPGFGTVVPAYHCVSAWHPVNPPHGNSPQMASAVSSGAPHQVSYIASPNPAPHGMPQGM</sequence>
<accession>A0ABQ9DIH1</accession>